<dbReference type="InterPro" id="IPR001452">
    <property type="entry name" value="SH3_domain"/>
</dbReference>
<name>A0A165KEP1_EXIGL</name>
<gene>
    <name evidence="5" type="ORF">EXIGLDRAFT_733783</name>
</gene>
<dbReference type="EMBL" id="KV425946">
    <property type="protein sequence ID" value="KZV96220.1"/>
    <property type="molecule type" value="Genomic_DNA"/>
</dbReference>
<organism evidence="5 6">
    <name type="scientific">Exidia glandulosa HHB12029</name>
    <dbReference type="NCBI Taxonomy" id="1314781"/>
    <lineage>
        <taxon>Eukaryota</taxon>
        <taxon>Fungi</taxon>
        <taxon>Dikarya</taxon>
        <taxon>Basidiomycota</taxon>
        <taxon>Agaricomycotina</taxon>
        <taxon>Agaricomycetes</taxon>
        <taxon>Auriculariales</taxon>
        <taxon>Exidiaceae</taxon>
        <taxon>Exidia</taxon>
    </lineage>
</organism>
<keyword evidence="1 2" id="KW-0728">SH3 domain</keyword>
<dbReference type="InterPro" id="IPR036028">
    <property type="entry name" value="SH3-like_dom_sf"/>
</dbReference>
<evidence type="ECO:0000256" key="1">
    <source>
        <dbReference type="ARBA" id="ARBA00022443"/>
    </source>
</evidence>
<dbReference type="InParanoid" id="A0A165KEP1"/>
<evidence type="ECO:0000256" key="3">
    <source>
        <dbReference type="SAM" id="MobiDB-lite"/>
    </source>
</evidence>
<dbReference type="STRING" id="1314781.A0A165KEP1"/>
<protein>
    <recommendedName>
        <fullName evidence="4">SH3 domain-containing protein</fullName>
    </recommendedName>
</protein>
<dbReference type="SMART" id="SM00326">
    <property type="entry name" value="SH3"/>
    <property type="match status" value="1"/>
</dbReference>
<dbReference type="PROSITE" id="PS50002">
    <property type="entry name" value="SH3"/>
    <property type="match status" value="1"/>
</dbReference>
<feature type="region of interest" description="Disordered" evidence="3">
    <location>
        <begin position="1"/>
        <end position="82"/>
    </location>
</feature>
<dbReference type="AlphaFoldDB" id="A0A165KEP1"/>
<keyword evidence="6" id="KW-1185">Reference proteome</keyword>
<dbReference type="Pfam" id="PF14604">
    <property type="entry name" value="SH3_9"/>
    <property type="match status" value="1"/>
</dbReference>
<sequence length="235" mass="25864">MEYDAETQKSRSAPLVVEPVTPVSPTKYGLPSSPKDWRPPTKDGAVLPIAGKPSSSSSSTPKEKYPFDTPQPRRPPPAVAAAPKQRFSIFGRVQAMPEFTDRDAKPVRSYSVRSASLLSSRMSTRRRPNQAQIPAVPDVPTFRVTDCDSPTETSSPLPTLAGKLVSVVSPFDSTMPDELPVAVGETLRVIEVYEDDWCLAERIGRKKGRGILPQNCVSEKQLVEPKKRFSMLMLQ</sequence>
<evidence type="ECO:0000259" key="4">
    <source>
        <dbReference type="PROSITE" id="PS50002"/>
    </source>
</evidence>
<dbReference type="OrthoDB" id="5340910at2759"/>
<feature type="domain" description="SH3" evidence="4">
    <location>
        <begin position="160"/>
        <end position="222"/>
    </location>
</feature>
<proteinExistence type="predicted"/>
<evidence type="ECO:0000313" key="5">
    <source>
        <dbReference type="EMBL" id="KZV96220.1"/>
    </source>
</evidence>
<dbReference type="Proteomes" id="UP000077266">
    <property type="component" value="Unassembled WGS sequence"/>
</dbReference>
<dbReference type="Gene3D" id="2.30.30.40">
    <property type="entry name" value="SH3 Domains"/>
    <property type="match status" value="1"/>
</dbReference>
<evidence type="ECO:0000256" key="2">
    <source>
        <dbReference type="PROSITE-ProRule" id="PRU00192"/>
    </source>
</evidence>
<dbReference type="SUPFAM" id="SSF50044">
    <property type="entry name" value="SH3-domain"/>
    <property type="match status" value="1"/>
</dbReference>
<accession>A0A165KEP1</accession>
<evidence type="ECO:0000313" key="6">
    <source>
        <dbReference type="Proteomes" id="UP000077266"/>
    </source>
</evidence>
<reference evidence="5 6" key="1">
    <citation type="journal article" date="2016" name="Mol. Biol. Evol.">
        <title>Comparative Genomics of Early-Diverging Mushroom-Forming Fungi Provides Insights into the Origins of Lignocellulose Decay Capabilities.</title>
        <authorList>
            <person name="Nagy L.G."/>
            <person name="Riley R."/>
            <person name="Tritt A."/>
            <person name="Adam C."/>
            <person name="Daum C."/>
            <person name="Floudas D."/>
            <person name="Sun H."/>
            <person name="Yadav J.S."/>
            <person name="Pangilinan J."/>
            <person name="Larsson K.H."/>
            <person name="Matsuura K."/>
            <person name="Barry K."/>
            <person name="Labutti K."/>
            <person name="Kuo R."/>
            <person name="Ohm R.A."/>
            <person name="Bhattacharya S.S."/>
            <person name="Shirouzu T."/>
            <person name="Yoshinaga Y."/>
            <person name="Martin F.M."/>
            <person name="Grigoriev I.V."/>
            <person name="Hibbett D.S."/>
        </authorList>
    </citation>
    <scope>NUCLEOTIDE SEQUENCE [LARGE SCALE GENOMIC DNA]</scope>
    <source>
        <strain evidence="5 6">HHB12029</strain>
    </source>
</reference>